<evidence type="ECO:0000313" key="12">
    <source>
        <dbReference type="EMBL" id="SCM71338.1"/>
    </source>
</evidence>
<evidence type="ECO:0000256" key="10">
    <source>
        <dbReference type="RuleBase" id="RU366002"/>
    </source>
</evidence>
<proteinExistence type="inferred from homology"/>
<gene>
    <name evidence="12" type="primary">yjcE</name>
    <name evidence="12" type="ORF">KL86PLE_100109</name>
</gene>
<dbReference type="GO" id="GO:0098719">
    <property type="term" value="P:sodium ion import across plasma membrane"/>
    <property type="evidence" value="ECO:0007669"/>
    <property type="project" value="TreeGrafter"/>
</dbReference>
<keyword evidence="7 10" id="KW-0406">Ion transport</keyword>
<comment type="similarity">
    <text evidence="10">Belongs to the monovalent cation:proton antiporter 1 (CPA1) transporter (TC 2.A.36) family.</text>
</comment>
<keyword evidence="10" id="KW-0997">Cell inner membrane</keyword>
<organism evidence="12">
    <name type="scientific">uncultured Pleomorphomonas sp</name>
    <dbReference type="NCBI Taxonomy" id="442121"/>
    <lineage>
        <taxon>Bacteria</taxon>
        <taxon>Pseudomonadati</taxon>
        <taxon>Pseudomonadota</taxon>
        <taxon>Alphaproteobacteria</taxon>
        <taxon>Hyphomicrobiales</taxon>
        <taxon>Pleomorphomonadaceae</taxon>
        <taxon>Pleomorphomonas</taxon>
        <taxon>environmental samples</taxon>
    </lineage>
</organism>
<dbReference type="InterPro" id="IPR004709">
    <property type="entry name" value="NaH_exchanger"/>
</dbReference>
<sequence length="547" mass="58673">METVSIALVLLLAVVVSGTLARMSPIALPLPLFQIALGAAIASVANLGVELQPDLFFLLFLPPLLFLDGWRIPKEGLFRDKGMILELALGLVVFTVVGVGLFINWLIPSMPLAVAFALAAIVSPTDPIAVSAIAARAPIPKRLMHILEGESLLNDASGLVCMRFAVAAALTGAFSLPEAFVTFLWLAIGGIAIGTAVTWGAMKAKNWLSRHFGEDSGSQILVSLLIPFASYLLAEHLHCSGILAAVAAGITMSYAEQSGQALAVTRVRRSAVWDTVQFTANGIIFVLLGEQLPQIVAGAARVVEETGHHDPAWLVIYIVAINLALAALRLLWVWTSLRFILFKAARRGKTLAKPSWRLVVATSLAGVRGAITLAGVLTLPLAMNDGSPFPARDLAILLAAGVIIVSLVAASIGLPHLLGNLELPPEPSNQEEEDGARTAAAEAAIRAIEQAQHRMGEGRADADLYIDAGARIMELYRQRIDGRAKTGDERDLARKIDEIERKLRLAGLRAERDEIYRNARARKISDEAARKLVREIDLLEARFGPAT</sequence>
<dbReference type="PANTHER" id="PTHR10110">
    <property type="entry name" value="SODIUM/HYDROGEN EXCHANGER"/>
    <property type="match status" value="1"/>
</dbReference>
<feature type="transmembrane region" description="Helical" evidence="10">
    <location>
        <begin position="55"/>
        <end position="72"/>
    </location>
</feature>
<evidence type="ECO:0000256" key="1">
    <source>
        <dbReference type="ARBA" id="ARBA00004651"/>
    </source>
</evidence>
<keyword evidence="5 10" id="KW-1133">Transmembrane helix</keyword>
<dbReference type="InterPro" id="IPR018422">
    <property type="entry name" value="Cation/H_exchanger_CPA1"/>
</dbReference>
<feature type="transmembrane region" description="Helical" evidence="10">
    <location>
        <begin position="113"/>
        <end position="135"/>
    </location>
</feature>
<feature type="domain" description="Cation/H+ exchanger transmembrane" evidence="11">
    <location>
        <begin position="14"/>
        <end position="418"/>
    </location>
</feature>
<name>A0A212L1E1_9HYPH</name>
<dbReference type="InterPro" id="IPR004705">
    <property type="entry name" value="Cation/H_exchanger_CPA1_bac"/>
</dbReference>
<keyword evidence="6 10" id="KW-0915">Sodium</keyword>
<dbReference type="GO" id="GO:0005886">
    <property type="term" value="C:plasma membrane"/>
    <property type="evidence" value="ECO:0007669"/>
    <property type="project" value="UniProtKB-SubCell"/>
</dbReference>
<dbReference type="Gene3D" id="6.10.140.1330">
    <property type="match status" value="1"/>
</dbReference>
<dbReference type="GO" id="GO:0015386">
    <property type="term" value="F:potassium:proton antiporter activity"/>
    <property type="evidence" value="ECO:0007669"/>
    <property type="project" value="TreeGrafter"/>
</dbReference>
<comment type="function">
    <text evidence="10">Na(+)/H(+) antiporter that extrudes sodium in exchange for external protons.</text>
</comment>
<evidence type="ECO:0000256" key="9">
    <source>
        <dbReference type="ARBA" id="ARBA00023201"/>
    </source>
</evidence>
<keyword evidence="10" id="KW-0050">Antiport</keyword>
<dbReference type="EMBL" id="FMJD01000002">
    <property type="protein sequence ID" value="SCM71338.1"/>
    <property type="molecule type" value="Genomic_DNA"/>
</dbReference>
<keyword evidence="2 10" id="KW-0813">Transport</keyword>
<dbReference type="RefSeq" id="WP_288198946.1">
    <property type="nucleotide sequence ID" value="NZ_LT608334.1"/>
</dbReference>
<dbReference type="AlphaFoldDB" id="A0A212L1E1"/>
<feature type="transmembrane region" description="Helical" evidence="10">
    <location>
        <begin position="278"/>
        <end position="300"/>
    </location>
</feature>
<evidence type="ECO:0000256" key="3">
    <source>
        <dbReference type="ARBA" id="ARBA00022475"/>
    </source>
</evidence>
<dbReference type="NCBIfam" id="TIGR00831">
    <property type="entry name" value="a_cpa1"/>
    <property type="match status" value="1"/>
</dbReference>
<protein>
    <submittedName>
        <fullName evidence="12">Uncharacterized Na(+)/H(+) exchanger YjcE</fullName>
    </submittedName>
</protein>
<dbReference type="PRINTS" id="PR01084">
    <property type="entry name" value="NAHEXCHNGR"/>
</dbReference>
<evidence type="ECO:0000256" key="7">
    <source>
        <dbReference type="ARBA" id="ARBA00023065"/>
    </source>
</evidence>
<evidence type="ECO:0000256" key="6">
    <source>
        <dbReference type="ARBA" id="ARBA00023053"/>
    </source>
</evidence>
<evidence type="ECO:0000259" key="11">
    <source>
        <dbReference type="Pfam" id="PF00999"/>
    </source>
</evidence>
<keyword evidence="3" id="KW-1003">Cell membrane</keyword>
<evidence type="ECO:0000256" key="4">
    <source>
        <dbReference type="ARBA" id="ARBA00022692"/>
    </source>
</evidence>
<feature type="transmembrane region" description="Helical" evidence="10">
    <location>
        <begin position="394"/>
        <end position="414"/>
    </location>
</feature>
<feature type="transmembrane region" description="Helical" evidence="10">
    <location>
        <begin position="358"/>
        <end position="382"/>
    </location>
</feature>
<feature type="transmembrane region" description="Helical" evidence="10">
    <location>
        <begin position="84"/>
        <end position="107"/>
    </location>
</feature>
<evidence type="ECO:0000256" key="8">
    <source>
        <dbReference type="ARBA" id="ARBA00023136"/>
    </source>
</evidence>
<evidence type="ECO:0000256" key="5">
    <source>
        <dbReference type="ARBA" id="ARBA00022989"/>
    </source>
</evidence>
<dbReference type="GO" id="GO:0015385">
    <property type="term" value="F:sodium:proton antiporter activity"/>
    <property type="evidence" value="ECO:0007669"/>
    <property type="project" value="InterPro"/>
</dbReference>
<keyword evidence="4 10" id="KW-0812">Transmembrane</keyword>
<comment type="caution">
    <text evidence="10">Lacks conserved residue(s) required for the propagation of feature annotation.</text>
</comment>
<feature type="transmembrane region" description="Helical" evidence="10">
    <location>
        <begin position="182"/>
        <end position="202"/>
    </location>
</feature>
<feature type="transmembrane region" description="Helical" evidence="10">
    <location>
        <begin position="312"/>
        <end position="337"/>
    </location>
</feature>
<evidence type="ECO:0000256" key="2">
    <source>
        <dbReference type="ARBA" id="ARBA00022448"/>
    </source>
</evidence>
<accession>A0A212L1E1</accession>
<keyword evidence="8 10" id="KW-0472">Membrane</keyword>
<dbReference type="PANTHER" id="PTHR10110:SF86">
    <property type="entry name" value="SODIUM_HYDROGEN EXCHANGER 7"/>
    <property type="match status" value="1"/>
</dbReference>
<dbReference type="Pfam" id="PF00999">
    <property type="entry name" value="Na_H_Exchanger"/>
    <property type="match status" value="1"/>
</dbReference>
<comment type="subcellular location">
    <subcellularLocation>
        <location evidence="10">Cell inner membrane</location>
        <topology evidence="10">Multi-pass membrane protein</topology>
    </subcellularLocation>
    <subcellularLocation>
        <location evidence="1">Cell membrane</location>
        <topology evidence="1">Multi-pass membrane protein</topology>
    </subcellularLocation>
</comment>
<dbReference type="InterPro" id="IPR006153">
    <property type="entry name" value="Cation/H_exchanger_TM"/>
</dbReference>
<reference evidence="12" key="1">
    <citation type="submission" date="2016-08" db="EMBL/GenBank/DDBJ databases">
        <authorList>
            <person name="Seilhamer J.J."/>
        </authorList>
    </citation>
    <scope>NUCLEOTIDE SEQUENCE</scope>
    <source>
        <strain evidence="12">86</strain>
    </source>
</reference>
<keyword evidence="9 10" id="KW-0739">Sodium transport</keyword>
<dbReference type="GO" id="GO:0051453">
    <property type="term" value="P:regulation of intracellular pH"/>
    <property type="evidence" value="ECO:0007669"/>
    <property type="project" value="TreeGrafter"/>
</dbReference>